<evidence type="ECO:0000256" key="1">
    <source>
        <dbReference type="SAM" id="MobiDB-lite"/>
    </source>
</evidence>
<proteinExistence type="predicted"/>
<comment type="caution">
    <text evidence="2">The sequence shown here is derived from an EMBL/GenBank/DDBJ whole genome shotgun (WGS) entry which is preliminary data.</text>
</comment>
<reference evidence="2" key="1">
    <citation type="submission" date="2020-06" db="EMBL/GenBank/DDBJ databases">
        <authorList>
            <person name="Li T."/>
            <person name="Hu X."/>
            <person name="Zhang T."/>
            <person name="Song X."/>
            <person name="Zhang H."/>
            <person name="Dai N."/>
            <person name="Sheng W."/>
            <person name="Hou X."/>
            <person name="Wei L."/>
        </authorList>
    </citation>
    <scope>NUCLEOTIDE SEQUENCE</scope>
    <source>
        <strain evidence="2">G02</strain>
        <tissue evidence="2">Leaf</tissue>
    </source>
</reference>
<gene>
    <name evidence="2" type="ORF">Sradi_3619900</name>
</gene>
<feature type="compositionally biased region" description="Low complexity" evidence="1">
    <location>
        <begin position="1"/>
        <end position="28"/>
    </location>
</feature>
<accession>A0AAW2QJ63</accession>
<protein>
    <submittedName>
        <fullName evidence="2">Uncharacterized protein</fullName>
    </submittedName>
</protein>
<organism evidence="2">
    <name type="scientific">Sesamum radiatum</name>
    <name type="common">Black benniseed</name>
    <dbReference type="NCBI Taxonomy" id="300843"/>
    <lineage>
        <taxon>Eukaryota</taxon>
        <taxon>Viridiplantae</taxon>
        <taxon>Streptophyta</taxon>
        <taxon>Embryophyta</taxon>
        <taxon>Tracheophyta</taxon>
        <taxon>Spermatophyta</taxon>
        <taxon>Magnoliopsida</taxon>
        <taxon>eudicotyledons</taxon>
        <taxon>Gunneridae</taxon>
        <taxon>Pentapetalae</taxon>
        <taxon>asterids</taxon>
        <taxon>lamiids</taxon>
        <taxon>Lamiales</taxon>
        <taxon>Pedaliaceae</taxon>
        <taxon>Sesamum</taxon>
    </lineage>
</organism>
<evidence type="ECO:0000313" key="2">
    <source>
        <dbReference type="EMBL" id="KAL0367298.1"/>
    </source>
</evidence>
<feature type="region of interest" description="Disordered" evidence="1">
    <location>
        <begin position="1"/>
        <end position="50"/>
    </location>
</feature>
<sequence>MNSLSSLTHTTPPTHTSSNPSPTAVGTAEDGEGGSAEEETRRGDAPTAGDFNLTEFLSLANRVVDDGDVESWIALTELKRRWVGKFGDGAVTPPNGGLRPVATSPPTPFPPPAMHAPRPPRRA</sequence>
<reference evidence="2" key="2">
    <citation type="journal article" date="2024" name="Plant">
        <title>Genomic evolution and insights into agronomic trait innovations of Sesamum species.</title>
        <authorList>
            <person name="Miao H."/>
            <person name="Wang L."/>
            <person name="Qu L."/>
            <person name="Liu H."/>
            <person name="Sun Y."/>
            <person name="Le M."/>
            <person name="Wang Q."/>
            <person name="Wei S."/>
            <person name="Zheng Y."/>
            <person name="Lin W."/>
            <person name="Duan Y."/>
            <person name="Cao H."/>
            <person name="Xiong S."/>
            <person name="Wang X."/>
            <person name="Wei L."/>
            <person name="Li C."/>
            <person name="Ma Q."/>
            <person name="Ju M."/>
            <person name="Zhao R."/>
            <person name="Li G."/>
            <person name="Mu C."/>
            <person name="Tian Q."/>
            <person name="Mei H."/>
            <person name="Zhang T."/>
            <person name="Gao T."/>
            <person name="Zhang H."/>
        </authorList>
    </citation>
    <scope>NUCLEOTIDE SEQUENCE</scope>
    <source>
        <strain evidence="2">G02</strain>
    </source>
</reference>
<dbReference type="EMBL" id="JACGWJ010000015">
    <property type="protein sequence ID" value="KAL0367298.1"/>
    <property type="molecule type" value="Genomic_DNA"/>
</dbReference>
<feature type="compositionally biased region" description="Pro residues" evidence="1">
    <location>
        <begin position="103"/>
        <end position="114"/>
    </location>
</feature>
<dbReference type="AlphaFoldDB" id="A0AAW2QJ63"/>
<feature type="region of interest" description="Disordered" evidence="1">
    <location>
        <begin position="86"/>
        <end position="123"/>
    </location>
</feature>
<name>A0AAW2QJ63_SESRA</name>